<reference evidence="3" key="1">
    <citation type="submission" date="2015-01" db="EMBL/GenBank/DDBJ databases">
        <authorList>
            <person name="Aksoy S."/>
            <person name="Warren W."/>
            <person name="Wilson R.K."/>
        </authorList>
    </citation>
    <scope>NUCLEOTIDE SEQUENCE [LARGE SCALE GENOMIC DNA]</scope>
    <source>
        <strain evidence="3">IAEA</strain>
    </source>
</reference>
<dbReference type="EMBL" id="JXJN01018499">
    <property type="status" value="NOT_ANNOTATED_CDS"/>
    <property type="molecule type" value="Genomic_DNA"/>
</dbReference>
<name>A0A1B0BQ91_9MUSC</name>
<sequence>MINCRLSEKYWKYIPCGSRSFSRKKGKEERGIEFLYSGVYNVPDRNDQDDDEGDGDYGEDPGSTECNYQLMEKQHQLEKMKTENSINEKIPIVINATKRDISSSEESGTQDDVLEHDSDRMFLLNLSLYLHKVGDQEKQKVLLKRGRGGYSFLLADKKSSGFQSDGKRFEACLEANDITFTSRTSVVTLNDECLASAREKC</sequence>
<dbReference type="VEuPathDB" id="VectorBase:GPPI037211"/>
<organism evidence="2 3">
    <name type="scientific">Glossina palpalis gambiensis</name>
    <dbReference type="NCBI Taxonomy" id="67801"/>
    <lineage>
        <taxon>Eukaryota</taxon>
        <taxon>Metazoa</taxon>
        <taxon>Ecdysozoa</taxon>
        <taxon>Arthropoda</taxon>
        <taxon>Hexapoda</taxon>
        <taxon>Insecta</taxon>
        <taxon>Pterygota</taxon>
        <taxon>Neoptera</taxon>
        <taxon>Endopterygota</taxon>
        <taxon>Diptera</taxon>
        <taxon>Brachycera</taxon>
        <taxon>Muscomorpha</taxon>
        <taxon>Hippoboscoidea</taxon>
        <taxon>Glossinidae</taxon>
        <taxon>Glossina</taxon>
    </lineage>
</organism>
<dbReference type="AlphaFoldDB" id="A0A1B0BQ91"/>
<reference evidence="2" key="2">
    <citation type="submission" date="2020-05" db="UniProtKB">
        <authorList>
            <consortium name="EnsemblMetazoa"/>
        </authorList>
    </citation>
    <scope>IDENTIFICATION</scope>
    <source>
        <strain evidence="2">IAEA</strain>
    </source>
</reference>
<keyword evidence="3" id="KW-1185">Reference proteome</keyword>
<feature type="region of interest" description="Disordered" evidence="1">
    <location>
        <begin position="41"/>
        <end position="61"/>
    </location>
</feature>
<dbReference type="Proteomes" id="UP000092460">
    <property type="component" value="Unassembled WGS sequence"/>
</dbReference>
<feature type="compositionally biased region" description="Acidic residues" evidence="1">
    <location>
        <begin position="47"/>
        <end position="59"/>
    </location>
</feature>
<proteinExistence type="predicted"/>
<evidence type="ECO:0000256" key="1">
    <source>
        <dbReference type="SAM" id="MobiDB-lite"/>
    </source>
</evidence>
<evidence type="ECO:0000313" key="2">
    <source>
        <dbReference type="EnsemblMetazoa" id="GPPI037211-PA"/>
    </source>
</evidence>
<protein>
    <submittedName>
        <fullName evidence="2">Uncharacterized protein</fullName>
    </submittedName>
</protein>
<accession>A0A1B0BQ91</accession>
<dbReference type="EnsemblMetazoa" id="GPPI037211-RA">
    <property type="protein sequence ID" value="GPPI037211-PA"/>
    <property type="gene ID" value="GPPI037211"/>
</dbReference>
<evidence type="ECO:0000313" key="3">
    <source>
        <dbReference type="Proteomes" id="UP000092460"/>
    </source>
</evidence>